<reference evidence="7 8" key="1">
    <citation type="journal article" date="2017" name="ISME J.">
        <title>Potential for microbial H2 and metal transformations associated with novel bacteria and archaea in deep terrestrial subsurface sediments.</title>
        <authorList>
            <person name="Hernsdorf A.W."/>
            <person name="Amano Y."/>
            <person name="Miyakawa K."/>
            <person name="Ise K."/>
            <person name="Suzuki Y."/>
            <person name="Anantharaman K."/>
            <person name="Probst A."/>
            <person name="Burstein D."/>
            <person name="Thomas B.C."/>
            <person name="Banfield J.F."/>
        </authorList>
    </citation>
    <scope>NUCLEOTIDE SEQUENCE [LARGE SCALE GENOMIC DNA]</scope>
    <source>
        <strain evidence="7">HGW-Wallbacteria-1</strain>
    </source>
</reference>
<dbReference type="Proteomes" id="UP000233256">
    <property type="component" value="Unassembled WGS sequence"/>
</dbReference>
<evidence type="ECO:0000256" key="6">
    <source>
        <dbReference type="RuleBase" id="RU363058"/>
    </source>
</evidence>
<dbReference type="GO" id="GO:0016020">
    <property type="term" value="C:membrane"/>
    <property type="evidence" value="ECO:0007669"/>
    <property type="project" value="UniProtKB-SubCell"/>
</dbReference>
<feature type="transmembrane region" description="Helical" evidence="6">
    <location>
        <begin position="36"/>
        <end position="59"/>
    </location>
</feature>
<dbReference type="GO" id="GO:0005315">
    <property type="term" value="F:phosphate transmembrane transporter activity"/>
    <property type="evidence" value="ECO:0007669"/>
    <property type="project" value="InterPro"/>
</dbReference>
<evidence type="ECO:0000256" key="1">
    <source>
        <dbReference type="ARBA" id="ARBA00004141"/>
    </source>
</evidence>
<dbReference type="GO" id="GO:0035435">
    <property type="term" value="P:phosphate ion transmembrane transport"/>
    <property type="evidence" value="ECO:0007669"/>
    <property type="project" value="TreeGrafter"/>
</dbReference>
<feature type="transmembrane region" description="Helical" evidence="6">
    <location>
        <begin position="315"/>
        <end position="336"/>
    </location>
</feature>
<feature type="transmembrane region" description="Helical" evidence="6">
    <location>
        <begin position="202"/>
        <end position="228"/>
    </location>
</feature>
<evidence type="ECO:0000256" key="4">
    <source>
        <dbReference type="ARBA" id="ARBA00022989"/>
    </source>
</evidence>
<feature type="transmembrane region" description="Helical" evidence="6">
    <location>
        <begin position="162"/>
        <end position="182"/>
    </location>
</feature>
<dbReference type="PANTHER" id="PTHR11101:SF80">
    <property type="entry name" value="PHOSPHATE TRANSPORTER"/>
    <property type="match status" value="1"/>
</dbReference>
<comment type="similarity">
    <text evidence="6">Belongs to the inorganic phosphate transporter (PiT) (TC 2.A.20) family.</text>
</comment>
<accession>A0A2N1PNZ1</accession>
<dbReference type="EMBL" id="PGXC01000008">
    <property type="protein sequence ID" value="PKK90066.1"/>
    <property type="molecule type" value="Genomic_DNA"/>
</dbReference>
<keyword evidence="3 6" id="KW-0812">Transmembrane</keyword>
<proteinExistence type="inferred from homology"/>
<gene>
    <name evidence="7" type="ORF">CVV64_11140</name>
</gene>
<dbReference type="InterPro" id="IPR001204">
    <property type="entry name" value="Phos_transporter"/>
</dbReference>
<feature type="transmembrane region" description="Helical" evidence="6">
    <location>
        <begin position="240"/>
        <end position="262"/>
    </location>
</feature>
<dbReference type="AlphaFoldDB" id="A0A2N1PNZ1"/>
<feature type="transmembrane region" description="Helical" evidence="6">
    <location>
        <begin position="71"/>
        <end position="89"/>
    </location>
</feature>
<keyword evidence="4 6" id="KW-1133">Transmembrane helix</keyword>
<dbReference type="Pfam" id="PF01384">
    <property type="entry name" value="PHO4"/>
    <property type="match status" value="1"/>
</dbReference>
<evidence type="ECO:0000256" key="3">
    <source>
        <dbReference type="ARBA" id="ARBA00022692"/>
    </source>
</evidence>
<keyword evidence="2 6" id="KW-0813">Transport</keyword>
<organism evidence="7 8">
    <name type="scientific">Candidatus Wallbacteria bacterium HGW-Wallbacteria-1</name>
    <dbReference type="NCBI Taxonomy" id="2013854"/>
    <lineage>
        <taxon>Bacteria</taxon>
        <taxon>Candidatus Walliibacteriota</taxon>
    </lineage>
</organism>
<evidence type="ECO:0000313" key="8">
    <source>
        <dbReference type="Proteomes" id="UP000233256"/>
    </source>
</evidence>
<sequence>MILIYLSSGLFLGWSLGANDAANVFGTAVGTKMVRFRTAAFICAVFLILGAVTSGAGASHTLGKLGAVNEMAGAFIVAFAAAITVAGMTKLELPVSTSQAVVGAIIGWNFFSGSLTDYSSLTKIVSSWILCPILAGIFAMILFKILTYVMDHSRIHMFRMDALTRIGLILVGAFGSYSLGANNIANVMGVFVESSPFRNIEILGFAFTGVQQLFLIGSIFIGIGVYTYSYKVMGTVGSGLVRLSPLAALVAVLSQSIVLFLFASENLENWLISHNLPSIPLVPVSSSQAVVGSVLGIGLAMGARNINFSVMGRISMGWVTTPLISCLISFFTLFVMQNTFDQKVYQPITYRVDSQVTKKLQNGQNFNPDTMDQILKLSGRQFETASEFMERLQEMGIEKYSLRKSILDFAKIENMKINVLDKKKMDRLASGWLSEKQVAAVASLNQKTYSHTWTLDRDLAEISDHWKPRPQLPINKLYNKDLRKKLEFLYDLFSIQISEGR</sequence>
<feature type="transmembrane region" description="Helical" evidence="6">
    <location>
        <begin position="125"/>
        <end position="150"/>
    </location>
</feature>
<evidence type="ECO:0000256" key="2">
    <source>
        <dbReference type="ARBA" id="ARBA00022448"/>
    </source>
</evidence>
<name>A0A2N1PNZ1_9BACT</name>
<keyword evidence="5 6" id="KW-0472">Membrane</keyword>
<evidence type="ECO:0000256" key="5">
    <source>
        <dbReference type="ARBA" id="ARBA00023136"/>
    </source>
</evidence>
<protein>
    <recommendedName>
        <fullName evidence="6">Phosphate transporter</fullName>
    </recommendedName>
</protein>
<comment type="subcellular location">
    <subcellularLocation>
        <location evidence="1 6">Membrane</location>
        <topology evidence="1 6">Multi-pass membrane protein</topology>
    </subcellularLocation>
</comment>
<feature type="transmembrane region" description="Helical" evidence="6">
    <location>
        <begin position="282"/>
        <end position="303"/>
    </location>
</feature>
<keyword evidence="6" id="KW-0592">Phosphate transport</keyword>
<comment type="caution">
    <text evidence="7">The sequence shown here is derived from an EMBL/GenBank/DDBJ whole genome shotgun (WGS) entry which is preliminary data.</text>
</comment>
<dbReference type="PANTHER" id="PTHR11101">
    <property type="entry name" value="PHOSPHATE TRANSPORTER"/>
    <property type="match status" value="1"/>
</dbReference>
<evidence type="ECO:0000313" key="7">
    <source>
        <dbReference type="EMBL" id="PKK90066.1"/>
    </source>
</evidence>